<name>A0ABS8EG34_9ACTN</name>
<accession>A0ABS8EG34</accession>
<dbReference type="EMBL" id="JAINUL010000001">
    <property type="protein sequence ID" value="MCC0099442.1"/>
    <property type="molecule type" value="Genomic_DNA"/>
</dbReference>
<evidence type="ECO:0000313" key="2">
    <source>
        <dbReference type="Proteomes" id="UP001520654"/>
    </source>
</evidence>
<dbReference type="Proteomes" id="UP001520654">
    <property type="component" value="Unassembled WGS sequence"/>
</dbReference>
<evidence type="ECO:0000313" key="1">
    <source>
        <dbReference type="EMBL" id="MCC0099442.1"/>
    </source>
</evidence>
<reference evidence="1 2" key="1">
    <citation type="submission" date="2021-08" db="EMBL/GenBank/DDBJ databases">
        <title>Genomic Architecture of Streptomyces flavotricini NGL1 and Streptomyces erythrochromogenes HMS4 With Differential Plant Beneficial attributes and laccase production capabilities.</title>
        <authorList>
            <person name="Salwan R."/>
            <person name="Kaur R."/>
            <person name="Sharma V."/>
        </authorList>
    </citation>
    <scope>NUCLEOTIDE SEQUENCE [LARGE SCALE GENOMIC DNA]</scope>
    <source>
        <strain evidence="1 2">NGL1</strain>
    </source>
</reference>
<keyword evidence="2" id="KW-1185">Reference proteome</keyword>
<comment type="caution">
    <text evidence="1">The sequence shown here is derived from an EMBL/GenBank/DDBJ whole genome shotgun (WGS) entry which is preliminary data.</text>
</comment>
<dbReference type="RefSeq" id="WP_229342424.1">
    <property type="nucleotide sequence ID" value="NZ_JAINUL010000001.1"/>
</dbReference>
<proteinExistence type="predicted"/>
<sequence>MTGLPSLPLFDGHDAGAYTLPEALVRARETHRKIHAQPYPAPPERPGVVIERLIQEVVDAVHNDTDLPDLTQVQAARVAEQTYQDALDITAGCEVIAADRIRSQLREHGLAVITDHLKPAHAETWNGFKTAWQTLKEHGDTEPRHLLSAPAKVRKASDTCDQLAERYARITAARTALTIFGFSCPDDPRGKYEQIRNYHELHPSRMAIGRPPWFGLSTRQFLGWHTEHGGQLWMPTPDEQKEQVWAEAEANPIKRAVGF</sequence>
<organism evidence="1 2">
    <name type="scientific">Streptomyces flavotricini</name>
    <dbReference type="NCBI Taxonomy" id="66888"/>
    <lineage>
        <taxon>Bacteria</taxon>
        <taxon>Bacillati</taxon>
        <taxon>Actinomycetota</taxon>
        <taxon>Actinomycetes</taxon>
        <taxon>Kitasatosporales</taxon>
        <taxon>Streptomycetaceae</taxon>
        <taxon>Streptomyces</taxon>
    </lineage>
</organism>
<protein>
    <submittedName>
        <fullName evidence="1">Uncharacterized protein</fullName>
    </submittedName>
</protein>
<gene>
    <name evidence="1" type="ORF">K7B10_32640</name>
</gene>